<gene>
    <name evidence="2" type="ORF">KI387_016636</name>
</gene>
<dbReference type="PROSITE" id="PS50280">
    <property type="entry name" value="SET"/>
    <property type="match status" value="1"/>
</dbReference>
<dbReference type="AlphaFoldDB" id="A0AA38LIB4"/>
<organism evidence="2 3">
    <name type="scientific">Taxus chinensis</name>
    <name type="common">Chinese yew</name>
    <name type="synonym">Taxus wallichiana var. chinensis</name>
    <dbReference type="NCBI Taxonomy" id="29808"/>
    <lineage>
        <taxon>Eukaryota</taxon>
        <taxon>Viridiplantae</taxon>
        <taxon>Streptophyta</taxon>
        <taxon>Embryophyta</taxon>
        <taxon>Tracheophyta</taxon>
        <taxon>Spermatophyta</taxon>
        <taxon>Pinopsida</taxon>
        <taxon>Pinidae</taxon>
        <taxon>Conifers II</taxon>
        <taxon>Cupressales</taxon>
        <taxon>Taxaceae</taxon>
        <taxon>Taxus</taxon>
    </lineage>
</organism>
<dbReference type="InterPro" id="IPR011990">
    <property type="entry name" value="TPR-like_helical_dom_sf"/>
</dbReference>
<reference evidence="2 3" key="1">
    <citation type="journal article" date="2021" name="Nat. Plants">
        <title>The Taxus genome provides insights into paclitaxel biosynthesis.</title>
        <authorList>
            <person name="Xiong X."/>
            <person name="Gou J."/>
            <person name="Liao Q."/>
            <person name="Li Y."/>
            <person name="Zhou Q."/>
            <person name="Bi G."/>
            <person name="Li C."/>
            <person name="Du R."/>
            <person name="Wang X."/>
            <person name="Sun T."/>
            <person name="Guo L."/>
            <person name="Liang H."/>
            <person name="Lu P."/>
            <person name="Wu Y."/>
            <person name="Zhang Z."/>
            <person name="Ro D.K."/>
            <person name="Shang Y."/>
            <person name="Huang S."/>
            <person name="Yan J."/>
        </authorList>
    </citation>
    <scope>NUCLEOTIDE SEQUENCE [LARGE SCALE GENOMIC DNA]</scope>
    <source>
        <strain evidence="2">Ta-2019</strain>
    </source>
</reference>
<comment type="caution">
    <text evidence="2">The sequence shown here is derived from an EMBL/GenBank/DDBJ whole genome shotgun (WGS) entry which is preliminary data.</text>
</comment>
<dbReference type="InterPro" id="IPR019734">
    <property type="entry name" value="TPR_rpt"/>
</dbReference>
<dbReference type="EMBL" id="JAHRHJ020000003">
    <property type="protein sequence ID" value="KAH9321997.1"/>
    <property type="molecule type" value="Genomic_DNA"/>
</dbReference>
<keyword evidence="3" id="KW-1185">Reference proteome</keyword>
<dbReference type="PANTHER" id="PTHR47643">
    <property type="entry name" value="TPR DOMAIN PROTEIN (AFU_ORTHOLOGUE AFUA_5G12710)"/>
    <property type="match status" value="1"/>
</dbReference>
<evidence type="ECO:0000259" key="1">
    <source>
        <dbReference type="PROSITE" id="PS50280"/>
    </source>
</evidence>
<dbReference type="SMART" id="SM00317">
    <property type="entry name" value="SET"/>
    <property type="match status" value="1"/>
</dbReference>
<sequence>MHMQEEDAKEIRSRANEVLLRGEWEEAIALYSQYIDHCSAQITFSNNAELKKSVCMALSNRAEARIRLRDLDNALQDVNNALQADPIHPKSLYWKGRILLELHRYSLASDCFRLAINHQPNTTEFQESLEKSRRFELQCKTGSYDLSDWICSGLMGRPPECAEYLGPVEIRYSDVGVGERGLFVTKDVEAGTLLAVSKPVAIARAILPEAFSENARMVIWKDFVTEIERVAKRSTKMLSRIYTLAEDDDVERKKKLGVPHMGLFRPDVEYELERPCDPVVMSRVLGIADLNTLTEKGCSVKKLAADLYCSSENDCIGLWVLPAFVNHSCSPNTARLHVGDSLFLHASRDLKAGEELTFAYFDVLLPLGMRRELCKTWSFVCRCHRCELEQSLAEDLKGIEAEFARVCDKGREREMEMSRLAVKLEEKLRQMRGRLKDKDKQLLRASFAKAYWPMCGSCVLMKRWGSGRQMPSIETVIDAVTSALPGDETALCAAAAVLDKVNRGLSLSPQGPFQEAMHRAFGICKALYGKQMKPHVIKALIHALVRNRGIIVPNS</sequence>
<proteinExistence type="predicted"/>
<dbReference type="InterPro" id="IPR053209">
    <property type="entry name" value="Gramillin-biosynth_MTr"/>
</dbReference>
<dbReference type="PANTHER" id="PTHR47643:SF2">
    <property type="entry name" value="TPR DOMAIN PROTEIN (AFU_ORTHOLOGUE AFUA_5G12710)"/>
    <property type="match status" value="1"/>
</dbReference>
<dbReference type="Gene3D" id="1.25.40.10">
    <property type="entry name" value="Tetratricopeptide repeat domain"/>
    <property type="match status" value="1"/>
</dbReference>
<name>A0AA38LIB4_TAXCH</name>
<dbReference type="InterPro" id="IPR046341">
    <property type="entry name" value="SET_dom_sf"/>
</dbReference>
<evidence type="ECO:0000313" key="3">
    <source>
        <dbReference type="Proteomes" id="UP000824469"/>
    </source>
</evidence>
<dbReference type="Proteomes" id="UP000824469">
    <property type="component" value="Unassembled WGS sequence"/>
</dbReference>
<dbReference type="Pfam" id="PF00856">
    <property type="entry name" value="SET"/>
    <property type="match status" value="1"/>
</dbReference>
<dbReference type="SUPFAM" id="SSF82199">
    <property type="entry name" value="SET domain"/>
    <property type="match status" value="1"/>
</dbReference>
<dbReference type="SMART" id="SM00028">
    <property type="entry name" value="TPR"/>
    <property type="match status" value="3"/>
</dbReference>
<dbReference type="Gene3D" id="2.170.270.10">
    <property type="entry name" value="SET domain"/>
    <property type="match status" value="1"/>
</dbReference>
<dbReference type="OMA" id="FAYFDPL"/>
<dbReference type="SUPFAM" id="SSF48452">
    <property type="entry name" value="TPR-like"/>
    <property type="match status" value="1"/>
</dbReference>
<evidence type="ECO:0000313" key="2">
    <source>
        <dbReference type="EMBL" id="KAH9321997.1"/>
    </source>
</evidence>
<protein>
    <recommendedName>
        <fullName evidence="1">SET domain-containing protein</fullName>
    </recommendedName>
</protein>
<feature type="domain" description="SET" evidence="1">
    <location>
        <begin position="166"/>
        <end position="361"/>
    </location>
</feature>
<dbReference type="InterPro" id="IPR001214">
    <property type="entry name" value="SET_dom"/>
</dbReference>
<dbReference type="CDD" id="cd20071">
    <property type="entry name" value="SET_SMYD"/>
    <property type="match status" value="1"/>
</dbReference>
<accession>A0AA38LIB4</accession>